<keyword evidence="2" id="KW-1185">Reference proteome</keyword>
<dbReference type="InterPro" id="IPR016167">
    <property type="entry name" value="FAD-bd_PCMH_sub1"/>
</dbReference>
<dbReference type="AlphaFoldDB" id="A0A813HXF7"/>
<dbReference type="SUPFAM" id="SSF56176">
    <property type="entry name" value="FAD-binding/transporter-associated domain-like"/>
    <property type="match status" value="1"/>
</dbReference>
<dbReference type="EMBL" id="CAJNNV010033311">
    <property type="protein sequence ID" value="CAE8643227.1"/>
    <property type="molecule type" value="Genomic_DNA"/>
</dbReference>
<dbReference type="Proteomes" id="UP000654075">
    <property type="component" value="Unassembled WGS sequence"/>
</dbReference>
<name>A0A813HXF7_POLGL</name>
<protein>
    <submittedName>
        <fullName evidence="1">Uncharacterized protein</fullName>
    </submittedName>
</protein>
<proteinExistence type="predicted"/>
<evidence type="ECO:0000313" key="2">
    <source>
        <dbReference type="Proteomes" id="UP000654075"/>
    </source>
</evidence>
<sequence>NVVRKYRSVRAAANGHSFNTFACPADPADGVVVDMREFNRIEVTIPPRAKCASCADGEPIE</sequence>
<gene>
    <name evidence="1" type="ORF">PGLA1383_LOCUS57590</name>
</gene>
<comment type="caution">
    <text evidence="1">The sequence shown here is derived from an EMBL/GenBank/DDBJ whole genome shotgun (WGS) entry which is preliminary data.</text>
</comment>
<dbReference type="Gene3D" id="3.30.43.10">
    <property type="entry name" value="Uridine Diphospho-n-acetylenolpyruvylglucosamine Reductase, domain 2"/>
    <property type="match status" value="1"/>
</dbReference>
<evidence type="ECO:0000313" key="1">
    <source>
        <dbReference type="EMBL" id="CAE8643227.1"/>
    </source>
</evidence>
<feature type="non-terminal residue" evidence="1">
    <location>
        <position position="1"/>
    </location>
</feature>
<dbReference type="GO" id="GO:0050660">
    <property type="term" value="F:flavin adenine dinucleotide binding"/>
    <property type="evidence" value="ECO:0007669"/>
    <property type="project" value="InterPro"/>
</dbReference>
<feature type="non-terminal residue" evidence="1">
    <location>
        <position position="61"/>
    </location>
</feature>
<dbReference type="InterPro" id="IPR036318">
    <property type="entry name" value="FAD-bd_PCMH-like_sf"/>
</dbReference>
<organism evidence="1 2">
    <name type="scientific">Polarella glacialis</name>
    <name type="common">Dinoflagellate</name>
    <dbReference type="NCBI Taxonomy" id="89957"/>
    <lineage>
        <taxon>Eukaryota</taxon>
        <taxon>Sar</taxon>
        <taxon>Alveolata</taxon>
        <taxon>Dinophyceae</taxon>
        <taxon>Suessiales</taxon>
        <taxon>Suessiaceae</taxon>
        <taxon>Polarella</taxon>
    </lineage>
</organism>
<accession>A0A813HXF7</accession>
<reference evidence="1" key="1">
    <citation type="submission" date="2021-02" db="EMBL/GenBank/DDBJ databases">
        <authorList>
            <person name="Dougan E. K."/>
            <person name="Rhodes N."/>
            <person name="Thang M."/>
            <person name="Chan C."/>
        </authorList>
    </citation>
    <scope>NUCLEOTIDE SEQUENCE</scope>
</reference>